<accession>A0ACD5H2F4</accession>
<evidence type="ECO:0000313" key="2">
    <source>
        <dbReference type="Proteomes" id="UP000095472"/>
    </source>
</evidence>
<gene>
    <name evidence="1" type="ORF">BH720_017315</name>
</gene>
<dbReference type="EMBL" id="CP182909">
    <property type="protein sequence ID" value="XPM66806.1"/>
    <property type="molecule type" value="Genomic_DNA"/>
</dbReference>
<keyword evidence="1" id="KW-0328">Glycosyltransferase</keyword>
<name>A0ACD5H2F4_9CYAN</name>
<sequence>MFPAPMVGWIAIALIAVSPLHVLYAQEARQYSLWIVTILLSHAALLRAMRTNAIASWAIYALTLASAFYTFLFTALVAIAQGLYVLLMERFRWTTTLRNFLLAGIASVIAFLPWIVLILTNFARVQQVTAHTGAQEDLASKITFSVLVQRWGTNISRLFLDGDFRGIDLNHPVLIVATVAIAIAAFYWLVRHTETRVWLLVYCWAGVNALALILPDLLVGGRRSVVPRYSIPAYLAIEVAVAFLLASWISGKVRPRGLKVVGQVLLISLLLGGLLSCRAMSQSGDGGGIRRVMPIIRRSRVLLIKPNVR</sequence>
<keyword evidence="1" id="KW-0808">Transferase</keyword>
<protein>
    <submittedName>
        <fullName evidence="1">Glycosyltransferase family 39 protein</fullName>
        <ecNumber evidence="1">2.4.-.-</ecNumber>
    </submittedName>
</protein>
<organism evidence="1 2">
    <name type="scientific">Desertifilum tharense IPPAS B-1220</name>
    <dbReference type="NCBI Taxonomy" id="1781255"/>
    <lineage>
        <taxon>Bacteria</taxon>
        <taxon>Bacillati</taxon>
        <taxon>Cyanobacteriota</taxon>
        <taxon>Cyanophyceae</taxon>
        <taxon>Desertifilales</taxon>
        <taxon>Desertifilaceae</taxon>
        <taxon>Desertifilum</taxon>
    </lineage>
</organism>
<evidence type="ECO:0000313" key="1">
    <source>
        <dbReference type="EMBL" id="XPM66806.1"/>
    </source>
</evidence>
<proteinExistence type="predicted"/>
<dbReference type="EC" id="2.4.-.-" evidence="1"/>
<keyword evidence="2" id="KW-1185">Reference proteome</keyword>
<reference evidence="1 2" key="1">
    <citation type="journal article" date="2016" name="Genome Announc.">
        <title>Draft Genome Sequence of the Thermotolerant Cyanobacterium Desertifilum sp. IPPAS B-1220.</title>
        <authorList>
            <person name="Mironov K.S."/>
            <person name="Sinetova M.A."/>
            <person name="Bolatkhan K."/>
            <person name="Zayadan B.K."/>
            <person name="Ustinova V.V."/>
            <person name="Kupriyanova E.V."/>
            <person name="Skrypnik A.N."/>
            <person name="Gogoleva N.E."/>
            <person name="Gogolev Y.V."/>
            <person name="Los D.A."/>
        </authorList>
    </citation>
    <scope>NUCLEOTIDE SEQUENCE [LARGE SCALE GENOMIC DNA]</scope>
    <source>
        <strain evidence="1 2">IPPAS B-1220</strain>
    </source>
</reference>
<dbReference type="Proteomes" id="UP000095472">
    <property type="component" value="Chromosome"/>
</dbReference>